<keyword evidence="5 6" id="KW-0472">Membrane</keyword>
<protein>
    <recommendedName>
        <fullName evidence="8">Branched-chain amino acid ABC transporter permease</fullName>
    </recommendedName>
</protein>
<feature type="transmembrane region" description="Helical" evidence="6">
    <location>
        <begin position="387"/>
        <end position="407"/>
    </location>
</feature>
<feature type="transmembrane region" description="Helical" evidence="6">
    <location>
        <begin position="56"/>
        <end position="75"/>
    </location>
</feature>
<feature type="transmembrane region" description="Helical" evidence="6">
    <location>
        <begin position="87"/>
        <end position="108"/>
    </location>
</feature>
<comment type="subcellular location">
    <subcellularLocation>
        <location evidence="1">Cell membrane</location>
        <topology evidence="1">Multi-pass membrane protein</topology>
    </subcellularLocation>
</comment>
<evidence type="ECO:0000256" key="1">
    <source>
        <dbReference type="ARBA" id="ARBA00004651"/>
    </source>
</evidence>
<evidence type="ECO:0008006" key="8">
    <source>
        <dbReference type="Google" id="ProtNLM"/>
    </source>
</evidence>
<evidence type="ECO:0000256" key="4">
    <source>
        <dbReference type="ARBA" id="ARBA00022989"/>
    </source>
</evidence>
<dbReference type="Pfam" id="PF02653">
    <property type="entry name" value="BPD_transp_2"/>
    <property type="match status" value="1"/>
</dbReference>
<keyword evidence="3 6" id="KW-0812">Transmembrane</keyword>
<feature type="transmembrane region" description="Helical" evidence="6">
    <location>
        <begin position="191"/>
        <end position="207"/>
    </location>
</feature>
<dbReference type="AlphaFoldDB" id="A0A382FYC6"/>
<feature type="transmembrane region" description="Helical" evidence="6">
    <location>
        <begin position="7"/>
        <end position="23"/>
    </location>
</feature>
<gene>
    <name evidence="7" type="ORF">METZ01_LOCUS220238</name>
</gene>
<evidence type="ECO:0000256" key="6">
    <source>
        <dbReference type="SAM" id="Phobius"/>
    </source>
</evidence>
<evidence type="ECO:0000256" key="5">
    <source>
        <dbReference type="ARBA" id="ARBA00023136"/>
    </source>
</evidence>
<feature type="transmembrane region" description="Helical" evidence="6">
    <location>
        <begin position="427"/>
        <end position="445"/>
    </location>
</feature>
<evidence type="ECO:0000313" key="7">
    <source>
        <dbReference type="EMBL" id="SVB67384.1"/>
    </source>
</evidence>
<sequence>MIEKYRAPLAFLVMALMLVIVGFGQSWSVALGIINLCIISAIMALGVNLQWGYAGLFNAGVMGFTALGGLTAVLISHQPIYEAWSSAGSGILLSGFILVSAVLGIYFAHKKIEKIWPRRILIITIIGLMLFGLNIFYGPSVSIIESINPAKTGFLGGLGLPIIVSWLVAAFVAGFVAWIIGKITLGLRSDYLAIATLGISEIVIAVLKHEDWLSRGVKNVTGLDRPVPYEIELQESGWFIDLIASINSSKLQAIQILSERQDILNKLVIDGSSIFVKLCYAGLFLSVLLVIYFLSYLALQSPWGRMLRAIRDNEDAASAMGKNIVAQHLQIFVIGSAVIGIAGAMLTTLDGQFTPGSYQPLRFTFIIWVMVIVGGSGNNLGSIFGGFFIWFMWIEAEPLSIAFISLLTNGLDYNSPIRMHLIASAPHLRLFIMGTILLLALRFMPQGVIPEKVSKG</sequence>
<keyword evidence="2" id="KW-1003">Cell membrane</keyword>
<evidence type="ECO:0000256" key="2">
    <source>
        <dbReference type="ARBA" id="ARBA00022475"/>
    </source>
</evidence>
<proteinExistence type="predicted"/>
<dbReference type="InterPro" id="IPR043428">
    <property type="entry name" value="LivM-like"/>
</dbReference>
<feature type="transmembrane region" description="Helical" evidence="6">
    <location>
        <begin position="120"/>
        <end position="138"/>
    </location>
</feature>
<feature type="transmembrane region" description="Helical" evidence="6">
    <location>
        <begin position="329"/>
        <end position="349"/>
    </location>
</feature>
<feature type="transmembrane region" description="Helical" evidence="6">
    <location>
        <begin position="158"/>
        <end position="179"/>
    </location>
</feature>
<dbReference type="GO" id="GO:0005886">
    <property type="term" value="C:plasma membrane"/>
    <property type="evidence" value="ECO:0007669"/>
    <property type="project" value="UniProtKB-SubCell"/>
</dbReference>
<dbReference type="EMBL" id="UINC01052259">
    <property type="protein sequence ID" value="SVB67384.1"/>
    <property type="molecule type" value="Genomic_DNA"/>
</dbReference>
<reference evidence="7" key="1">
    <citation type="submission" date="2018-05" db="EMBL/GenBank/DDBJ databases">
        <authorList>
            <person name="Lanie J.A."/>
            <person name="Ng W.-L."/>
            <person name="Kazmierczak K.M."/>
            <person name="Andrzejewski T.M."/>
            <person name="Davidsen T.M."/>
            <person name="Wayne K.J."/>
            <person name="Tettelin H."/>
            <person name="Glass J.I."/>
            <person name="Rusch D."/>
            <person name="Podicherti R."/>
            <person name="Tsui H.-C.T."/>
            <person name="Winkler M.E."/>
        </authorList>
    </citation>
    <scope>NUCLEOTIDE SEQUENCE</scope>
</reference>
<name>A0A382FYC6_9ZZZZ</name>
<accession>A0A382FYC6</accession>
<dbReference type="GO" id="GO:0015658">
    <property type="term" value="F:branched-chain amino acid transmembrane transporter activity"/>
    <property type="evidence" value="ECO:0007669"/>
    <property type="project" value="InterPro"/>
</dbReference>
<keyword evidence="4 6" id="KW-1133">Transmembrane helix</keyword>
<organism evidence="7">
    <name type="scientific">marine metagenome</name>
    <dbReference type="NCBI Taxonomy" id="408172"/>
    <lineage>
        <taxon>unclassified sequences</taxon>
        <taxon>metagenomes</taxon>
        <taxon>ecological metagenomes</taxon>
    </lineage>
</organism>
<dbReference type="InterPro" id="IPR001851">
    <property type="entry name" value="ABC_transp_permease"/>
</dbReference>
<evidence type="ECO:0000256" key="3">
    <source>
        <dbReference type="ARBA" id="ARBA00022692"/>
    </source>
</evidence>
<feature type="transmembrane region" description="Helical" evidence="6">
    <location>
        <begin position="274"/>
        <end position="299"/>
    </location>
</feature>
<dbReference type="CDD" id="cd06581">
    <property type="entry name" value="TM_PBP1_LivM_like"/>
    <property type="match status" value="1"/>
</dbReference>
<dbReference type="PANTHER" id="PTHR30482">
    <property type="entry name" value="HIGH-AFFINITY BRANCHED-CHAIN AMINO ACID TRANSPORT SYSTEM PERMEASE"/>
    <property type="match status" value="1"/>
</dbReference>
<feature type="transmembrane region" description="Helical" evidence="6">
    <location>
        <begin position="29"/>
        <end position="49"/>
    </location>
</feature>
<dbReference type="PANTHER" id="PTHR30482:SF10">
    <property type="entry name" value="HIGH-AFFINITY BRANCHED-CHAIN AMINO ACID TRANSPORT PROTEIN BRAE"/>
    <property type="match status" value="1"/>
</dbReference>
<feature type="transmembrane region" description="Helical" evidence="6">
    <location>
        <begin position="361"/>
        <end position="380"/>
    </location>
</feature>